<feature type="compositionally biased region" description="Polar residues" evidence="1">
    <location>
        <begin position="199"/>
        <end position="213"/>
    </location>
</feature>
<name>A0A9D4RHM1_DREPO</name>
<evidence type="ECO:0000313" key="2">
    <source>
        <dbReference type="EMBL" id="KAH3867868.1"/>
    </source>
</evidence>
<reference evidence="2" key="1">
    <citation type="journal article" date="2019" name="bioRxiv">
        <title>The Genome of the Zebra Mussel, Dreissena polymorpha: A Resource for Invasive Species Research.</title>
        <authorList>
            <person name="McCartney M.A."/>
            <person name="Auch B."/>
            <person name="Kono T."/>
            <person name="Mallez S."/>
            <person name="Zhang Y."/>
            <person name="Obille A."/>
            <person name="Becker A."/>
            <person name="Abrahante J.E."/>
            <person name="Garbe J."/>
            <person name="Badalamenti J.P."/>
            <person name="Herman A."/>
            <person name="Mangelson H."/>
            <person name="Liachko I."/>
            <person name="Sullivan S."/>
            <person name="Sone E.D."/>
            <person name="Koren S."/>
            <person name="Silverstein K.A.T."/>
            <person name="Beckman K.B."/>
            <person name="Gohl D.M."/>
        </authorList>
    </citation>
    <scope>NUCLEOTIDE SEQUENCE</scope>
    <source>
        <strain evidence="2">Duluth1</strain>
        <tissue evidence="2">Whole animal</tissue>
    </source>
</reference>
<dbReference type="Proteomes" id="UP000828390">
    <property type="component" value="Unassembled WGS sequence"/>
</dbReference>
<accession>A0A9D4RHM1</accession>
<feature type="region of interest" description="Disordered" evidence="1">
    <location>
        <begin position="184"/>
        <end position="213"/>
    </location>
</feature>
<keyword evidence="3" id="KW-1185">Reference proteome</keyword>
<gene>
    <name evidence="2" type="ORF">DPMN_031005</name>
</gene>
<reference evidence="2" key="2">
    <citation type="submission" date="2020-11" db="EMBL/GenBank/DDBJ databases">
        <authorList>
            <person name="McCartney M.A."/>
            <person name="Auch B."/>
            <person name="Kono T."/>
            <person name="Mallez S."/>
            <person name="Becker A."/>
            <person name="Gohl D.M."/>
            <person name="Silverstein K.A.T."/>
            <person name="Koren S."/>
            <person name="Bechman K.B."/>
            <person name="Herman A."/>
            <person name="Abrahante J.E."/>
            <person name="Garbe J."/>
        </authorList>
    </citation>
    <scope>NUCLEOTIDE SEQUENCE</scope>
    <source>
        <strain evidence="2">Duluth1</strain>
        <tissue evidence="2">Whole animal</tissue>
    </source>
</reference>
<organism evidence="2 3">
    <name type="scientific">Dreissena polymorpha</name>
    <name type="common">Zebra mussel</name>
    <name type="synonym">Mytilus polymorpha</name>
    <dbReference type="NCBI Taxonomy" id="45954"/>
    <lineage>
        <taxon>Eukaryota</taxon>
        <taxon>Metazoa</taxon>
        <taxon>Spiralia</taxon>
        <taxon>Lophotrochozoa</taxon>
        <taxon>Mollusca</taxon>
        <taxon>Bivalvia</taxon>
        <taxon>Autobranchia</taxon>
        <taxon>Heteroconchia</taxon>
        <taxon>Euheterodonta</taxon>
        <taxon>Imparidentia</taxon>
        <taxon>Neoheterodontei</taxon>
        <taxon>Myida</taxon>
        <taxon>Dreissenoidea</taxon>
        <taxon>Dreissenidae</taxon>
        <taxon>Dreissena</taxon>
    </lineage>
</organism>
<comment type="caution">
    <text evidence="2">The sequence shown here is derived from an EMBL/GenBank/DDBJ whole genome shotgun (WGS) entry which is preliminary data.</text>
</comment>
<proteinExistence type="predicted"/>
<dbReference type="AlphaFoldDB" id="A0A9D4RHM1"/>
<feature type="region of interest" description="Disordered" evidence="1">
    <location>
        <begin position="139"/>
        <end position="163"/>
    </location>
</feature>
<evidence type="ECO:0000313" key="3">
    <source>
        <dbReference type="Proteomes" id="UP000828390"/>
    </source>
</evidence>
<protein>
    <submittedName>
        <fullName evidence="2">Uncharacterized protein</fullName>
    </submittedName>
</protein>
<evidence type="ECO:0000256" key="1">
    <source>
        <dbReference type="SAM" id="MobiDB-lite"/>
    </source>
</evidence>
<dbReference type="EMBL" id="JAIWYP010000002">
    <property type="protein sequence ID" value="KAH3867868.1"/>
    <property type="molecule type" value="Genomic_DNA"/>
</dbReference>
<feature type="region of interest" description="Disordered" evidence="1">
    <location>
        <begin position="1"/>
        <end position="21"/>
    </location>
</feature>
<feature type="compositionally biased region" description="Basic and acidic residues" evidence="1">
    <location>
        <begin position="141"/>
        <end position="153"/>
    </location>
</feature>
<sequence length="213" mass="23474">MLKLAQTDRQTDRQTDQQTGQKQYVPHYYRGNNVGWGGYNVEGGGDWGGVIMWGAKGGNSRGVYNVGCGGNNGVERGYNGGIMWGGDWGGVIMWGAKGGNSMFKKNWGLGAGGMRGEGDGWLHARFTCERSKVRAPLLRNSPDKNCARTDRQTDGQTHGQTKRRLYSPPKINFWFQLNRPKHFQDMAPDTKVPDGRTAGRTTPKQYPSASGWG</sequence>